<feature type="transmembrane region" description="Helical" evidence="1">
    <location>
        <begin position="345"/>
        <end position="366"/>
    </location>
</feature>
<dbReference type="EMBL" id="MVAB01000001">
    <property type="protein sequence ID" value="OPF86999.1"/>
    <property type="molecule type" value="Genomic_DNA"/>
</dbReference>
<feature type="transmembrane region" description="Helical" evidence="1">
    <location>
        <begin position="317"/>
        <end position="333"/>
    </location>
</feature>
<dbReference type="Proteomes" id="UP000189970">
    <property type="component" value="Unassembled WGS sequence"/>
</dbReference>
<feature type="transmembrane region" description="Helical" evidence="1">
    <location>
        <begin position="244"/>
        <end position="263"/>
    </location>
</feature>
<dbReference type="InterPro" id="IPR046062">
    <property type="entry name" value="DUF6020"/>
</dbReference>
<comment type="caution">
    <text evidence="2">The sequence shown here is derived from an EMBL/GenBank/DDBJ whole genome shotgun (WGS) entry which is preliminary data.</text>
</comment>
<evidence type="ECO:0008006" key="4">
    <source>
        <dbReference type="Google" id="ProtNLM"/>
    </source>
</evidence>
<protein>
    <recommendedName>
        <fullName evidence="4">Glycosyltransferase RgtA/B/C/D-like domain-containing protein</fullName>
    </recommendedName>
</protein>
<proteinExistence type="predicted"/>
<keyword evidence="3" id="KW-1185">Reference proteome</keyword>
<feature type="transmembrane region" description="Helical" evidence="1">
    <location>
        <begin position="531"/>
        <end position="546"/>
    </location>
</feature>
<reference evidence="2 3" key="1">
    <citation type="submission" date="2017-02" db="EMBL/GenBank/DDBJ databases">
        <title>Vagococcus cremeus sp. nov., isolated from the small intestine of a marten, Martes flavigula.</title>
        <authorList>
            <person name="Tak E.J."/>
            <person name="Bae J.-W."/>
        </authorList>
    </citation>
    <scope>NUCLEOTIDE SEQUENCE [LARGE SCALE GENOMIC DNA]</scope>
    <source>
        <strain evidence="2 3">D7T301</strain>
    </source>
</reference>
<feature type="transmembrane region" description="Helical" evidence="1">
    <location>
        <begin position="61"/>
        <end position="81"/>
    </location>
</feature>
<feature type="transmembrane region" description="Helical" evidence="1">
    <location>
        <begin position="101"/>
        <end position="122"/>
    </location>
</feature>
<organism evidence="2 3">
    <name type="scientific">Vagococcus martis</name>
    <dbReference type="NCBI Taxonomy" id="1768210"/>
    <lineage>
        <taxon>Bacteria</taxon>
        <taxon>Bacillati</taxon>
        <taxon>Bacillota</taxon>
        <taxon>Bacilli</taxon>
        <taxon>Lactobacillales</taxon>
        <taxon>Enterococcaceae</taxon>
        <taxon>Vagococcus</taxon>
    </lineage>
</organism>
<feature type="transmembrane region" description="Helical" evidence="1">
    <location>
        <begin position="269"/>
        <end position="288"/>
    </location>
</feature>
<dbReference type="AlphaFoldDB" id="A0A1V4DEN7"/>
<feature type="transmembrane region" description="Helical" evidence="1">
    <location>
        <begin position="213"/>
        <end position="232"/>
    </location>
</feature>
<accession>A0A1V4DEN7</accession>
<sequence>MKNIFKSSIVILGQMVIFNKAIQKDRALNSLINSPMLALLAFVGVYILFTYVDRLNSKTSILQKIVSLFFAICTWFMTVYASGIDTINEVINKTVGTVYSIFFILSFFMIIELGQTVLTYYYQNKTKENDAKKPIICLFEKSPFLLAFVILSVIWLLIALSAYPSSFMGDSLSQLKQYFAISPRKAGHPVLSTLFIGNFVKIGRFIGYPNFGLFLYTMTQILFVAGCLAYSINLSYKLTKKSTLLFGITIVLAIIPMVNGTIILATKDIMFSGFFILFMMSLITYFVNHDYYIKHRLFLLMAISVTFMMLFRYNTLHFVGLTLVVYIIGGLVMKKKFYKVTSITSMMILGLIVGTMGNKLLTAVYVEEQPTPNRREMLSLPFQHTARYAKYHDKEVTKHDKDVINKVLDYDSIKMNYDPYRSDVVKATHNEDATSKEMSDYFSVVQKQIVTHPLLAIESVMASHSNLFNVNQSLNGYYYNGVLMSGDENEILNTRKIGIKDNELALKLNSIRVKLYRIFDRLPVLSQLDNYAFYILIMLSVFVMWIRDKKYYLAGMVIPMGAFIGTLIAGPITLGYIRYILPIILVSPFLLVFCLSTKDKEVESQEETTRTRRRR</sequence>
<keyword evidence="1" id="KW-0472">Membrane</keyword>
<feature type="transmembrane region" description="Helical" evidence="1">
    <location>
        <begin position="143"/>
        <end position="163"/>
    </location>
</feature>
<keyword evidence="1" id="KW-0812">Transmembrane</keyword>
<evidence type="ECO:0000256" key="1">
    <source>
        <dbReference type="SAM" id="Phobius"/>
    </source>
</evidence>
<evidence type="ECO:0000313" key="3">
    <source>
        <dbReference type="Proteomes" id="UP000189970"/>
    </source>
</evidence>
<evidence type="ECO:0000313" key="2">
    <source>
        <dbReference type="EMBL" id="OPF86999.1"/>
    </source>
</evidence>
<dbReference type="RefSeq" id="WP_079345134.1">
    <property type="nucleotide sequence ID" value="NZ_MVAB01000001.1"/>
</dbReference>
<dbReference type="Pfam" id="PF19484">
    <property type="entry name" value="DUF6020"/>
    <property type="match status" value="1"/>
</dbReference>
<feature type="transmembrane region" description="Helical" evidence="1">
    <location>
        <begin position="551"/>
        <end position="570"/>
    </location>
</feature>
<feature type="transmembrane region" description="Helical" evidence="1">
    <location>
        <begin position="576"/>
        <end position="595"/>
    </location>
</feature>
<gene>
    <name evidence="2" type="ORF">BW731_01665</name>
</gene>
<feature type="transmembrane region" description="Helical" evidence="1">
    <location>
        <begin position="31"/>
        <end position="49"/>
    </location>
</feature>
<keyword evidence="1" id="KW-1133">Transmembrane helix</keyword>
<name>A0A1V4DEN7_9ENTE</name>
<feature type="transmembrane region" description="Helical" evidence="1">
    <location>
        <begin position="295"/>
        <end position="311"/>
    </location>
</feature>